<dbReference type="Proteomes" id="UP000319160">
    <property type="component" value="Unassembled WGS sequence"/>
</dbReference>
<dbReference type="CDD" id="cd11854">
    <property type="entry name" value="SH3_Fus1p"/>
    <property type="match status" value="1"/>
</dbReference>
<feature type="region of interest" description="Disordered" evidence="3">
    <location>
        <begin position="279"/>
        <end position="332"/>
    </location>
</feature>
<dbReference type="SMART" id="SM00326">
    <property type="entry name" value="SH3"/>
    <property type="match status" value="1"/>
</dbReference>
<dbReference type="EMBL" id="VFLP01000001">
    <property type="protein sequence ID" value="TRX99063.1"/>
    <property type="molecule type" value="Genomic_DNA"/>
</dbReference>
<dbReference type="Pfam" id="PF14604">
    <property type="entry name" value="SH3_9"/>
    <property type="match status" value="1"/>
</dbReference>
<feature type="region of interest" description="Disordered" evidence="3">
    <location>
        <begin position="489"/>
        <end position="685"/>
    </location>
</feature>
<dbReference type="Gene3D" id="2.30.30.40">
    <property type="entry name" value="SH3 Domains"/>
    <property type="match status" value="1"/>
</dbReference>
<keyword evidence="7" id="KW-1185">Reference proteome</keyword>
<keyword evidence="1 2" id="KW-0728">SH3 domain</keyword>
<feature type="compositionally biased region" description="Polar residues" evidence="3">
    <location>
        <begin position="297"/>
        <end position="308"/>
    </location>
</feature>
<comment type="caution">
    <text evidence="6">The sequence shown here is derived from an EMBL/GenBank/DDBJ whole genome shotgun (WGS) entry which is preliminary data.</text>
</comment>
<feature type="compositionally biased region" description="Low complexity" evidence="3">
    <location>
        <begin position="80"/>
        <end position="90"/>
    </location>
</feature>
<evidence type="ECO:0000256" key="3">
    <source>
        <dbReference type="SAM" id="MobiDB-lite"/>
    </source>
</evidence>
<dbReference type="InterPro" id="IPR001452">
    <property type="entry name" value="SH3_domain"/>
</dbReference>
<keyword evidence="4" id="KW-1133">Transmembrane helix</keyword>
<dbReference type="PROSITE" id="PS50002">
    <property type="entry name" value="SH3"/>
    <property type="match status" value="1"/>
</dbReference>
<feature type="compositionally biased region" description="Low complexity" evidence="3">
    <location>
        <begin position="165"/>
        <end position="182"/>
    </location>
</feature>
<name>A0A553IFU0_9PEZI</name>
<feature type="region of interest" description="Disordered" evidence="3">
    <location>
        <begin position="80"/>
        <end position="126"/>
    </location>
</feature>
<keyword evidence="4" id="KW-0472">Membrane</keyword>
<evidence type="ECO:0000259" key="5">
    <source>
        <dbReference type="PROSITE" id="PS50002"/>
    </source>
</evidence>
<evidence type="ECO:0000313" key="7">
    <source>
        <dbReference type="Proteomes" id="UP000319160"/>
    </source>
</evidence>
<proteinExistence type="predicted"/>
<dbReference type="AlphaFoldDB" id="A0A553IFU0"/>
<dbReference type="SUPFAM" id="SSF50044">
    <property type="entry name" value="SH3-domain"/>
    <property type="match status" value="1"/>
</dbReference>
<feature type="transmembrane region" description="Helical" evidence="4">
    <location>
        <begin position="185"/>
        <end position="207"/>
    </location>
</feature>
<organism evidence="6 7">
    <name type="scientific">Xylaria flabelliformis</name>
    <dbReference type="NCBI Taxonomy" id="2512241"/>
    <lineage>
        <taxon>Eukaryota</taxon>
        <taxon>Fungi</taxon>
        <taxon>Dikarya</taxon>
        <taxon>Ascomycota</taxon>
        <taxon>Pezizomycotina</taxon>
        <taxon>Sordariomycetes</taxon>
        <taxon>Xylariomycetidae</taxon>
        <taxon>Xylariales</taxon>
        <taxon>Xylariaceae</taxon>
        <taxon>Xylaria</taxon>
    </lineage>
</organism>
<feature type="domain" description="SH3" evidence="5">
    <location>
        <begin position="431"/>
        <end position="496"/>
    </location>
</feature>
<feature type="region of interest" description="Disordered" evidence="3">
    <location>
        <begin position="159"/>
        <end position="182"/>
    </location>
</feature>
<protein>
    <recommendedName>
        <fullName evidence="5">SH3 domain-containing protein</fullName>
    </recommendedName>
</protein>
<evidence type="ECO:0000256" key="2">
    <source>
        <dbReference type="PROSITE-ProRule" id="PRU00192"/>
    </source>
</evidence>
<reference evidence="7" key="1">
    <citation type="submission" date="2019-06" db="EMBL/GenBank/DDBJ databases">
        <title>Draft genome sequence of the griseofulvin-producing fungus Xylaria cubensis strain G536.</title>
        <authorList>
            <person name="Mead M.E."/>
            <person name="Raja H.A."/>
            <person name="Steenwyk J.L."/>
            <person name="Knowles S.L."/>
            <person name="Oberlies N.H."/>
            <person name="Rokas A."/>
        </authorList>
    </citation>
    <scope>NUCLEOTIDE SEQUENCE [LARGE SCALE GENOMIC DNA]</scope>
    <source>
        <strain evidence="7">G536</strain>
    </source>
</reference>
<feature type="compositionally biased region" description="Polar residues" evidence="3">
    <location>
        <begin position="404"/>
        <end position="425"/>
    </location>
</feature>
<feature type="compositionally biased region" description="Polar residues" evidence="3">
    <location>
        <begin position="101"/>
        <end position="111"/>
    </location>
</feature>
<dbReference type="OrthoDB" id="5340910at2759"/>
<gene>
    <name evidence="6" type="ORF">FHL15_000405</name>
</gene>
<dbReference type="STRING" id="2512241.A0A553IFU0"/>
<feature type="region of interest" description="Disordered" evidence="3">
    <location>
        <begin position="372"/>
        <end position="434"/>
    </location>
</feature>
<feature type="compositionally biased region" description="Low complexity" evidence="3">
    <location>
        <begin position="623"/>
        <end position="642"/>
    </location>
</feature>
<dbReference type="InterPro" id="IPR035521">
    <property type="entry name" value="Fus1_SH3"/>
</dbReference>
<accession>A0A553IFU0</accession>
<dbReference type="InterPro" id="IPR036028">
    <property type="entry name" value="SH3-like_dom_sf"/>
</dbReference>
<evidence type="ECO:0000313" key="6">
    <source>
        <dbReference type="EMBL" id="TRX99063.1"/>
    </source>
</evidence>
<evidence type="ECO:0000256" key="1">
    <source>
        <dbReference type="ARBA" id="ARBA00022443"/>
    </source>
</evidence>
<evidence type="ECO:0000256" key="4">
    <source>
        <dbReference type="SAM" id="Phobius"/>
    </source>
</evidence>
<feature type="compositionally biased region" description="Pro residues" evidence="3">
    <location>
        <begin position="513"/>
        <end position="529"/>
    </location>
</feature>
<keyword evidence="4" id="KW-0812">Transmembrane</keyword>
<sequence>MPSHKHLHMRQAHHHWNEFVQGVESVASELNPFKDAPPTLQERAPETVYKTVYTTMSANFDGPIAGWTTVGVPAETTTNKAKTAADVTAASSKETVVPKPNANNAQATESLPESLPESLKPSKSVNLSGESTLAVAGSTPLSKQTPASTTADITSSLGATDAAVTSSPTSTSSPSSSDSSPGVKAGIAIGVLGGLLVVALLIFFLFSKRRKQLEQQRAKDDEKVNGEFAGGRTASIRSTRTSATAPRLSLRPVTQFNPTFNERRSSKGAGLMLATAGAGAQNATREKGGSMWERPSTAHSNNSENPFNDNARAYSPTKTGPTVPQEPPSNPFDSPEHVVGMAQTTDLPATPTTTASSGAGAVAVAAAVGTSTSTSLTRKASTRKEAPEPLDLTMPMPAGPPSPTGTDFSMNSVAPGQSPGPSKSATAIADAGGPPATAVHRVQLDFKPSMEDELDLQAGQLVRILHEYDDGWALCIRLDRSRQGVVPRTCLSTRPVKPRPAGGPPGSRNGGPPVNPSAPRGPPRGPGPKPAANFPAGNPQGRPESPMRPMNGRPQSPAMRPYSPAGPGPRPQSPAQMRPYSPAGPRPQSPAQMRPYSPAGGRPMSPHTGRPASPAGRPPMSPGPRSQSPGPRQQRSQSPSGMNRRHSPPGPSPMNPNNAPHQFQGPPGPPPQGQVDRKPVPGQAY</sequence>